<dbReference type="EMBL" id="MU005581">
    <property type="protein sequence ID" value="KAF2684474.1"/>
    <property type="molecule type" value="Genomic_DNA"/>
</dbReference>
<feature type="region of interest" description="Disordered" evidence="1">
    <location>
        <begin position="1"/>
        <end position="35"/>
    </location>
</feature>
<reference evidence="2" key="1">
    <citation type="journal article" date="2020" name="Stud. Mycol.">
        <title>101 Dothideomycetes genomes: a test case for predicting lifestyles and emergence of pathogens.</title>
        <authorList>
            <person name="Haridas S."/>
            <person name="Albert R."/>
            <person name="Binder M."/>
            <person name="Bloem J."/>
            <person name="Labutti K."/>
            <person name="Salamov A."/>
            <person name="Andreopoulos B."/>
            <person name="Baker S."/>
            <person name="Barry K."/>
            <person name="Bills G."/>
            <person name="Bluhm B."/>
            <person name="Cannon C."/>
            <person name="Castanera R."/>
            <person name="Culley D."/>
            <person name="Daum C."/>
            <person name="Ezra D."/>
            <person name="Gonzalez J."/>
            <person name="Henrissat B."/>
            <person name="Kuo A."/>
            <person name="Liang C."/>
            <person name="Lipzen A."/>
            <person name="Lutzoni F."/>
            <person name="Magnuson J."/>
            <person name="Mondo S."/>
            <person name="Nolan M."/>
            <person name="Ohm R."/>
            <person name="Pangilinan J."/>
            <person name="Park H.-J."/>
            <person name="Ramirez L."/>
            <person name="Alfaro M."/>
            <person name="Sun H."/>
            <person name="Tritt A."/>
            <person name="Yoshinaga Y."/>
            <person name="Zwiers L.-H."/>
            <person name="Turgeon B."/>
            <person name="Goodwin S."/>
            <person name="Spatafora J."/>
            <person name="Crous P."/>
            <person name="Grigoriev I."/>
        </authorList>
    </citation>
    <scope>NUCLEOTIDE SEQUENCE</scope>
    <source>
        <strain evidence="2">CBS 122367</strain>
    </source>
</reference>
<proteinExistence type="predicted"/>
<keyword evidence="3" id="KW-1185">Reference proteome</keyword>
<dbReference type="OrthoDB" id="3559580at2759"/>
<dbReference type="Proteomes" id="UP000799291">
    <property type="component" value="Unassembled WGS sequence"/>
</dbReference>
<evidence type="ECO:0000313" key="3">
    <source>
        <dbReference type="Proteomes" id="UP000799291"/>
    </source>
</evidence>
<evidence type="ECO:0000256" key="1">
    <source>
        <dbReference type="SAM" id="MobiDB-lite"/>
    </source>
</evidence>
<gene>
    <name evidence="2" type="ORF">K458DRAFT_431410</name>
</gene>
<organism evidence="2 3">
    <name type="scientific">Lentithecium fluviatile CBS 122367</name>
    <dbReference type="NCBI Taxonomy" id="1168545"/>
    <lineage>
        <taxon>Eukaryota</taxon>
        <taxon>Fungi</taxon>
        <taxon>Dikarya</taxon>
        <taxon>Ascomycota</taxon>
        <taxon>Pezizomycotina</taxon>
        <taxon>Dothideomycetes</taxon>
        <taxon>Pleosporomycetidae</taxon>
        <taxon>Pleosporales</taxon>
        <taxon>Massarineae</taxon>
        <taxon>Lentitheciaceae</taxon>
        <taxon>Lentithecium</taxon>
    </lineage>
</organism>
<protein>
    <submittedName>
        <fullName evidence="2">Uncharacterized protein</fullName>
    </submittedName>
</protein>
<accession>A0A6G1J1S9</accession>
<dbReference type="AlphaFoldDB" id="A0A6G1J1S9"/>
<sequence length="95" mass="10716">MANKGTIPESERDKSGVVRSRNPNERQPGFAPGDPVKMVVKETWVDGKTRLVNKEFTVDARHSTLGHWQYQLRIAPNGSLWDGGKWFPERDLSPG</sequence>
<evidence type="ECO:0000313" key="2">
    <source>
        <dbReference type="EMBL" id="KAF2684474.1"/>
    </source>
</evidence>
<name>A0A6G1J1S9_9PLEO</name>